<dbReference type="InterPro" id="IPR004358">
    <property type="entry name" value="Sig_transdc_His_kin-like_C"/>
</dbReference>
<proteinExistence type="predicted"/>
<evidence type="ECO:0000256" key="9">
    <source>
        <dbReference type="ARBA" id="ARBA00022840"/>
    </source>
</evidence>
<keyword evidence="6 13" id="KW-0812">Transmembrane</keyword>
<dbReference type="InterPro" id="IPR003660">
    <property type="entry name" value="HAMP_dom"/>
</dbReference>
<protein>
    <recommendedName>
        <fullName evidence="3">histidine kinase</fullName>
        <ecNumber evidence="3">2.7.13.3</ecNumber>
    </recommendedName>
</protein>
<keyword evidence="5" id="KW-0808">Transferase</keyword>
<keyword evidence="4" id="KW-0597">Phosphoprotein</keyword>
<feature type="domain" description="Histidine kinase" evidence="14">
    <location>
        <begin position="245"/>
        <end position="445"/>
    </location>
</feature>
<evidence type="ECO:0000256" key="5">
    <source>
        <dbReference type="ARBA" id="ARBA00022679"/>
    </source>
</evidence>
<dbReference type="KEGG" id="htq:FRZ44_47440"/>
<evidence type="ECO:0000256" key="2">
    <source>
        <dbReference type="ARBA" id="ARBA00004370"/>
    </source>
</evidence>
<dbReference type="Proteomes" id="UP000326202">
    <property type="component" value="Chromosome"/>
</dbReference>
<dbReference type="PROSITE" id="PS50885">
    <property type="entry name" value="HAMP"/>
    <property type="match status" value="1"/>
</dbReference>
<keyword evidence="8" id="KW-0418">Kinase</keyword>
<dbReference type="OrthoDB" id="9809567at2"/>
<feature type="domain" description="HAMP" evidence="15">
    <location>
        <begin position="186"/>
        <end position="237"/>
    </location>
</feature>
<evidence type="ECO:0000256" key="10">
    <source>
        <dbReference type="ARBA" id="ARBA00022989"/>
    </source>
</evidence>
<dbReference type="PRINTS" id="PR00344">
    <property type="entry name" value="BCTRLSENSOR"/>
</dbReference>
<dbReference type="PROSITE" id="PS50109">
    <property type="entry name" value="HIS_KIN"/>
    <property type="match status" value="1"/>
</dbReference>
<evidence type="ECO:0000256" key="4">
    <source>
        <dbReference type="ARBA" id="ARBA00022553"/>
    </source>
</evidence>
<dbReference type="InterPro" id="IPR036890">
    <property type="entry name" value="HATPase_C_sf"/>
</dbReference>
<dbReference type="PANTHER" id="PTHR45436:SF5">
    <property type="entry name" value="SENSOR HISTIDINE KINASE TRCS"/>
    <property type="match status" value="1"/>
</dbReference>
<keyword evidence="7" id="KW-0547">Nucleotide-binding</keyword>
<evidence type="ECO:0000256" key="6">
    <source>
        <dbReference type="ARBA" id="ARBA00022692"/>
    </source>
</evidence>
<evidence type="ECO:0000256" key="3">
    <source>
        <dbReference type="ARBA" id="ARBA00012438"/>
    </source>
</evidence>
<keyword evidence="12 13" id="KW-0472">Membrane</keyword>
<keyword evidence="10 13" id="KW-1133">Transmembrane helix</keyword>
<evidence type="ECO:0000256" key="1">
    <source>
        <dbReference type="ARBA" id="ARBA00000085"/>
    </source>
</evidence>
<comment type="subcellular location">
    <subcellularLocation>
        <location evidence="2">Membrane</location>
    </subcellularLocation>
</comment>
<name>A0A5J6MQF8_9PROT</name>
<dbReference type="RefSeq" id="WP_151179493.1">
    <property type="nucleotide sequence ID" value="NZ_CP042906.1"/>
</dbReference>
<dbReference type="InterPro" id="IPR058619">
    <property type="entry name" value="PhoQ/CarS-like_HATPase"/>
</dbReference>
<dbReference type="EMBL" id="CP042906">
    <property type="protein sequence ID" value="QEX19431.1"/>
    <property type="molecule type" value="Genomic_DNA"/>
</dbReference>
<dbReference type="InterPro" id="IPR005467">
    <property type="entry name" value="His_kinase_dom"/>
</dbReference>
<evidence type="ECO:0000256" key="8">
    <source>
        <dbReference type="ARBA" id="ARBA00022777"/>
    </source>
</evidence>
<dbReference type="GO" id="GO:0000160">
    <property type="term" value="P:phosphorelay signal transduction system"/>
    <property type="evidence" value="ECO:0007669"/>
    <property type="project" value="UniProtKB-KW"/>
</dbReference>
<organism evidence="16 17">
    <name type="scientific">Hypericibacter terrae</name>
    <dbReference type="NCBI Taxonomy" id="2602015"/>
    <lineage>
        <taxon>Bacteria</taxon>
        <taxon>Pseudomonadati</taxon>
        <taxon>Pseudomonadota</taxon>
        <taxon>Alphaproteobacteria</taxon>
        <taxon>Rhodospirillales</taxon>
        <taxon>Dongiaceae</taxon>
        <taxon>Hypericibacter</taxon>
    </lineage>
</organism>
<comment type="catalytic activity">
    <reaction evidence="1">
        <text>ATP + protein L-histidine = ADP + protein N-phospho-L-histidine.</text>
        <dbReference type="EC" id="2.7.13.3"/>
    </reaction>
</comment>
<keyword evidence="11" id="KW-0902">Two-component regulatory system</keyword>
<evidence type="ECO:0000259" key="15">
    <source>
        <dbReference type="PROSITE" id="PS50885"/>
    </source>
</evidence>
<reference evidence="16 17" key="1">
    <citation type="submission" date="2019-08" db="EMBL/GenBank/DDBJ databases">
        <title>Hyperibacter terrae gen. nov., sp. nov. and Hyperibacter viscosus sp. nov., two new members in the family Rhodospirillaceae isolated from the rhizosphere of Hypericum perforatum.</title>
        <authorList>
            <person name="Noviana Z."/>
        </authorList>
    </citation>
    <scope>NUCLEOTIDE SEQUENCE [LARGE SCALE GENOMIC DNA]</scope>
    <source>
        <strain evidence="16 17">R5913</strain>
    </source>
</reference>
<accession>A0A5J6MQF8</accession>
<dbReference type="PANTHER" id="PTHR45436">
    <property type="entry name" value="SENSOR HISTIDINE KINASE YKOH"/>
    <property type="match status" value="1"/>
</dbReference>
<evidence type="ECO:0000256" key="13">
    <source>
        <dbReference type="SAM" id="Phobius"/>
    </source>
</evidence>
<keyword evidence="17" id="KW-1185">Reference proteome</keyword>
<evidence type="ECO:0000256" key="11">
    <source>
        <dbReference type="ARBA" id="ARBA00023012"/>
    </source>
</evidence>
<evidence type="ECO:0000313" key="17">
    <source>
        <dbReference type="Proteomes" id="UP000326202"/>
    </source>
</evidence>
<dbReference type="InterPro" id="IPR003594">
    <property type="entry name" value="HATPase_dom"/>
</dbReference>
<evidence type="ECO:0000313" key="16">
    <source>
        <dbReference type="EMBL" id="QEX19431.1"/>
    </source>
</evidence>
<feature type="transmembrane region" description="Helical" evidence="13">
    <location>
        <begin position="7"/>
        <end position="29"/>
    </location>
</feature>
<dbReference type="InterPro" id="IPR050428">
    <property type="entry name" value="TCS_sensor_his_kinase"/>
</dbReference>
<dbReference type="GO" id="GO:0004673">
    <property type="term" value="F:protein histidine kinase activity"/>
    <property type="evidence" value="ECO:0007669"/>
    <property type="project" value="UniProtKB-EC"/>
</dbReference>
<feature type="transmembrane region" description="Helical" evidence="13">
    <location>
        <begin position="166"/>
        <end position="189"/>
    </location>
</feature>
<keyword evidence="9" id="KW-0067">ATP-binding</keyword>
<dbReference type="AlphaFoldDB" id="A0A5J6MQF8"/>
<dbReference type="SMART" id="SM00387">
    <property type="entry name" value="HATPase_c"/>
    <property type="match status" value="1"/>
</dbReference>
<evidence type="ECO:0000259" key="14">
    <source>
        <dbReference type="PROSITE" id="PS50109"/>
    </source>
</evidence>
<dbReference type="Gene3D" id="1.10.287.130">
    <property type="match status" value="1"/>
</dbReference>
<dbReference type="Pfam" id="PF02518">
    <property type="entry name" value="HATPase_c"/>
    <property type="match status" value="1"/>
</dbReference>
<dbReference type="Gene3D" id="3.30.565.10">
    <property type="entry name" value="Histidine kinase-like ATPase, C-terminal domain"/>
    <property type="match status" value="1"/>
</dbReference>
<dbReference type="CDD" id="cd16954">
    <property type="entry name" value="HATPase_PhoQ-like"/>
    <property type="match status" value="1"/>
</dbReference>
<evidence type="ECO:0000256" key="12">
    <source>
        <dbReference type="ARBA" id="ARBA00023136"/>
    </source>
</evidence>
<dbReference type="SUPFAM" id="SSF55874">
    <property type="entry name" value="ATPase domain of HSP90 chaperone/DNA topoisomerase II/histidine kinase"/>
    <property type="match status" value="1"/>
</dbReference>
<gene>
    <name evidence="16" type="ORF">FRZ44_47440</name>
</gene>
<sequence length="447" mass="48920">MAARSLALRLIVGAGVWIAVALLAGGFTLSRLFEDTVENSFDARLVVLLESLVAVAELTPEGQPQLTRSVGEPRFDQSYSGWYWEIAEGGKPLLRSRSLWDQDLPLSDETATTEAYRHDVIGPDNQPLRLVEREITLPGSTHRLRFGVAGETSEIDTAVRSFNTTLIWSLGLLGLGLIVALLIQIRFGLQPLRRIRRAIIAVRTGRAQRLEGEFPLEIEPLSNELNVLIDHNAAVLERARTQVSNLAHALKTPLSVLTNESSAAEGPLAETVKRQTASMRQQIDHYLARARTAAAARVLGVRTEAGTVAEDLRRTLERIHIDRQIRIETRLPADLAFRGERQDLEEMLGNLADNACKWAKSQVFIAGRRDGSRIQLIVDDDGPGLPEAQRDQVFQRGNRLDESVPGSGHGLAIVREIAELYGGSVELGDSPTGGLRATLSLPAADAA</sequence>
<evidence type="ECO:0000256" key="7">
    <source>
        <dbReference type="ARBA" id="ARBA00022741"/>
    </source>
</evidence>
<dbReference type="GO" id="GO:0005886">
    <property type="term" value="C:plasma membrane"/>
    <property type="evidence" value="ECO:0007669"/>
    <property type="project" value="TreeGrafter"/>
</dbReference>
<dbReference type="EC" id="2.7.13.3" evidence="3"/>